<dbReference type="RefSeq" id="WP_342452064.1">
    <property type="nucleotide sequence ID" value="NZ_JAFIDA010000001.1"/>
</dbReference>
<reference evidence="7" key="1">
    <citation type="submission" date="2021-02" db="EMBL/GenBank/DDBJ databases">
        <title>Sequencing the genomes of 1000 actinobacteria strains.</title>
        <authorList>
            <person name="Klenk H.-P."/>
        </authorList>
    </citation>
    <scope>NUCLEOTIDE SEQUENCE</scope>
    <source>
        <strain evidence="7">DSM 22850</strain>
    </source>
</reference>
<sequence length="302" mass="31467">MTLRHPRAAVAALALTAGCALALSSCASPTDPAVTRESLQEVATAPAPKPDPDPAEEEAEEVPVEVELLECSPYLVVTARGTGEPTTGQLLSPVARTIAQSRPDQVVTVDVEYPADTDVNGGATLGVRSLVTMLNQQTLECAEQKFVLLGYSQGAMVVGDALSAPADRLVGEQADELSAEAAAAVIAVVFYGDPRFVGAAPYNAGSYDEERDGLLPRPVDSLADYADEMRNYCVSADFICQAVTSGLDESGHVEYFDNGMQQDGAAFAISKLAPLPKGSKKGRDSKGSEDAKASADANGSTR</sequence>
<dbReference type="SUPFAM" id="SSF53474">
    <property type="entry name" value="alpha/beta-Hydrolases"/>
    <property type="match status" value="1"/>
</dbReference>
<proteinExistence type="inferred from homology"/>
<feature type="compositionally biased region" description="Basic and acidic residues" evidence="5">
    <location>
        <begin position="281"/>
        <end position="293"/>
    </location>
</feature>
<comment type="similarity">
    <text evidence="1">Belongs to the cutinase family.</text>
</comment>
<keyword evidence="6" id="KW-0732">Signal</keyword>
<keyword evidence="4" id="KW-1015">Disulfide bond</keyword>
<keyword evidence="8" id="KW-1185">Reference proteome</keyword>
<dbReference type="SMART" id="SM01110">
    <property type="entry name" value="Cutinase"/>
    <property type="match status" value="1"/>
</dbReference>
<feature type="compositionally biased region" description="Acidic residues" evidence="5">
    <location>
        <begin position="53"/>
        <end position="62"/>
    </location>
</feature>
<gene>
    <name evidence="7" type="ORF">JOF28_000632</name>
</gene>
<evidence type="ECO:0008006" key="9">
    <source>
        <dbReference type="Google" id="ProtNLM"/>
    </source>
</evidence>
<evidence type="ECO:0000256" key="6">
    <source>
        <dbReference type="SAM" id="SignalP"/>
    </source>
</evidence>
<protein>
    <recommendedName>
        <fullName evidence="9">Cutinase</fullName>
    </recommendedName>
</protein>
<comment type="caution">
    <text evidence="7">The sequence shown here is derived from an EMBL/GenBank/DDBJ whole genome shotgun (WGS) entry which is preliminary data.</text>
</comment>
<evidence type="ECO:0000256" key="5">
    <source>
        <dbReference type="SAM" id="MobiDB-lite"/>
    </source>
</evidence>
<accession>A0A940PSG3</accession>
<organism evidence="7 8">
    <name type="scientific">Leucobacter exalbidus</name>
    <dbReference type="NCBI Taxonomy" id="662960"/>
    <lineage>
        <taxon>Bacteria</taxon>
        <taxon>Bacillati</taxon>
        <taxon>Actinomycetota</taxon>
        <taxon>Actinomycetes</taxon>
        <taxon>Micrococcales</taxon>
        <taxon>Microbacteriaceae</taxon>
        <taxon>Leucobacter</taxon>
    </lineage>
</organism>
<feature type="signal peptide" evidence="6">
    <location>
        <begin position="1"/>
        <end position="22"/>
    </location>
</feature>
<dbReference type="Proteomes" id="UP000675163">
    <property type="component" value="Unassembled WGS sequence"/>
</dbReference>
<dbReference type="Gene3D" id="3.40.50.1820">
    <property type="entry name" value="alpha/beta hydrolase"/>
    <property type="match status" value="1"/>
</dbReference>
<evidence type="ECO:0000256" key="4">
    <source>
        <dbReference type="ARBA" id="ARBA00023157"/>
    </source>
</evidence>
<evidence type="ECO:0000256" key="2">
    <source>
        <dbReference type="ARBA" id="ARBA00022487"/>
    </source>
</evidence>
<evidence type="ECO:0000313" key="7">
    <source>
        <dbReference type="EMBL" id="MBP1325400.1"/>
    </source>
</evidence>
<dbReference type="PANTHER" id="PTHR33630">
    <property type="entry name" value="CUTINASE RV1984C-RELATED-RELATED"/>
    <property type="match status" value="1"/>
</dbReference>
<dbReference type="InterPro" id="IPR029058">
    <property type="entry name" value="AB_hydrolase_fold"/>
</dbReference>
<name>A0A940PSG3_9MICO</name>
<evidence type="ECO:0000256" key="1">
    <source>
        <dbReference type="ARBA" id="ARBA00007534"/>
    </source>
</evidence>
<evidence type="ECO:0000256" key="3">
    <source>
        <dbReference type="ARBA" id="ARBA00022801"/>
    </source>
</evidence>
<dbReference type="AlphaFoldDB" id="A0A940PSG3"/>
<dbReference type="GO" id="GO:0052689">
    <property type="term" value="F:carboxylic ester hydrolase activity"/>
    <property type="evidence" value="ECO:0007669"/>
    <property type="project" value="UniProtKB-KW"/>
</dbReference>
<dbReference type="InterPro" id="IPR000675">
    <property type="entry name" value="Cutinase/axe"/>
</dbReference>
<keyword evidence="3" id="KW-0378">Hydrolase</keyword>
<feature type="region of interest" description="Disordered" evidence="5">
    <location>
        <begin position="275"/>
        <end position="302"/>
    </location>
</feature>
<evidence type="ECO:0000313" key="8">
    <source>
        <dbReference type="Proteomes" id="UP000675163"/>
    </source>
</evidence>
<dbReference type="PANTHER" id="PTHR33630:SF9">
    <property type="entry name" value="CUTINASE 4"/>
    <property type="match status" value="1"/>
</dbReference>
<dbReference type="EMBL" id="JAFIDA010000001">
    <property type="protein sequence ID" value="MBP1325400.1"/>
    <property type="molecule type" value="Genomic_DNA"/>
</dbReference>
<dbReference type="Pfam" id="PF01083">
    <property type="entry name" value="Cutinase"/>
    <property type="match status" value="1"/>
</dbReference>
<feature type="chain" id="PRO_5037165003" description="Cutinase" evidence="6">
    <location>
        <begin position="23"/>
        <end position="302"/>
    </location>
</feature>
<feature type="region of interest" description="Disordered" evidence="5">
    <location>
        <begin position="30"/>
        <end position="62"/>
    </location>
</feature>
<keyword evidence="2" id="KW-0719">Serine esterase</keyword>
<dbReference type="PROSITE" id="PS51257">
    <property type="entry name" value="PROKAR_LIPOPROTEIN"/>
    <property type="match status" value="1"/>
</dbReference>